<dbReference type="Proteomes" id="UP000019462">
    <property type="component" value="Unassembled WGS sequence"/>
</dbReference>
<keyword evidence="3" id="KW-1185">Reference proteome</keyword>
<proteinExistence type="predicted"/>
<comment type="caution">
    <text evidence="2">The sequence shown here is derived from an EMBL/GenBank/DDBJ whole genome shotgun (WGS) entry which is preliminary data.</text>
</comment>
<gene>
    <name evidence="2" type="ORF">PaG_02310</name>
</gene>
<dbReference type="AlphaFoldDB" id="W3VT36"/>
<feature type="region of interest" description="Disordered" evidence="1">
    <location>
        <begin position="138"/>
        <end position="163"/>
    </location>
</feature>
<reference evidence="2 3" key="1">
    <citation type="journal article" date="2014" name="Genome Announc.">
        <title>Genome sequence of the basidiomycetous fungus Pseudozyma aphidis DSM70725, an efficient producer of biosurfactant mannosylerythritol lipids.</title>
        <authorList>
            <person name="Lorenz S."/>
            <person name="Guenther M."/>
            <person name="Grumaz C."/>
            <person name="Rupp S."/>
            <person name="Zibek S."/>
            <person name="Sohn K."/>
        </authorList>
    </citation>
    <scope>NUCLEOTIDE SEQUENCE [LARGE SCALE GENOMIC DNA]</scope>
    <source>
        <strain evidence="3">ATCC 32657 / CBS 517.83 / DSM 70725 / JCM 10318 / NBRC 10182 / NRRL Y-7954 / St-0401</strain>
    </source>
</reference>
<dbReference type="EMBL" id="AWNI01000008">
    <property type="protein sequence ID" value="ETS63976.1"/>
    <property type="molecule type" value="Genomic_DNA"/>
</dbReference>
<accession>W3VT36</accession>
<organism evidence="2 3">
    <name type="scientific">Moesziomyces aphidis</name>
    <name type="common">Pseudozyma aphidis</name>
    <dbReference type="NCBI Taxonomy" id="84754"/>
    <lineage>
        <taxon>Eukaryota</taxon>
        <taxon>Fungi</taxon>
        <taxon>Dikarya</taxon>
        <taxon>Basidiomycota</taxon>
        <taxon>Ustilaginomycotina</taxon>
        <taxon>Ustilaginomycetes</taxon>
        <taxon>Ustilaginales</taxon>
        <taxon>Ustilaginaceae</taxon>
        <taxon>Moesziomyces</taxon>
    </lineage>
</organism>
<dbReference type="HOGENOM" id="CLU_1627786_0_0_1"/>
<sequence length="163" mass="18033">MHPEIRSRSRMHLDHMHTPASAVRIPAEHGGYVKTQLPACFEHRNSKREPRRGDESGWCLSSSSVESRVPLEFSQTSARPDLYHRATLAWPQHQQQTRIDARLATSLSNFNSPSPASPRPGSLIFRLALREGAFGQREADSRLGSIAARAKSGRCGKTHDGAG</sequence>
<protein>
    <submittedName>
        <fullName evidence="2">Uncharacterized protein</fullName>
    </submittedName>
</protein>
<evidence type="ECO:0000313" key="3">
    <source>
        <dbReference type="Proteomes" id="UP000019462"/>
    </source>
</evidence>
<evidence type="ECO:0000256" key="1">
    <source>
        <dbReference type="SAM" id="MobiDB-lite"/>
    </source>
</evidence>
<name>W3VT36_MOEAP</name>
<evidence type="ECO:0000313" key="2">
    <source>
        <dbReference type="EMBL" id="ETS63976.1"/>
    </source>
</evidence>